<evidence type="ECO:0000313" key="1">
    <source>
        <dbReference type="EMBL" id="PWA56856.1"/>
    </source>
</evidence>
<dbReference type="PANTHER" id="PTHR37734:SF1">
    <property type="entry name" value="LARGE RIBOSOMAL RNA SUBUNIT ACCUMULATION PROTEIN YCED HOMOLOG 2, CHLOROPLASTIC"/>
    <property type="match status" value="1"/>
</dbReference>
<sequence length="346" mass="38430">MGYCIPGTLTSPLPAANSRQLKSLKFSRYTLSASIERNHIPLIGKKVNKVARRLVRISTAEGKWQGNWNADYNFTLRDLQLDDLVEVGDPKNARVLVSLTIHRHAGFGLSVDGTVDTSFTRKCSNCSLPYCRKITSNFNVWVLSTTSTGDSNQLPEIGGDDPSVIYVKPGCEADLDSLIQDTIRLNTSVNETCSDFCEKSELGLKQISKANTPSVDKRWSKLLELKNFSAEDQCQPITLSRASPILTRTEEHIFSLALGVNSWHPISGCNVVICIYLFGVIYVKPGCEADLDSLIQDTIRLNTSVNETCSDFCEKSELGLKQISKANTPSVDKRWSKLLELKNLYQ</sequence>
<evidence type="ECO:0000313" key="2">
    <source>
        <dbReference type="Proteomes" id="UP000245207"/>
    </source>
</evidence>
<keyword evidence="2" id="KW-1185">Reference proteome</keyword>
<dbReference type="InterPro" id="IPR044985">
    <property type="entry name" value="YceD_plant"/>
</dbReference>
<dbReference type="EMBL" id="PKPP01006333">
    <property type="protein sequence ID" value="PWA56856.1"/>
    <property type="molecule type" value="Genomic_DNA"/>
</dbReference>
<dbReference type="InterPro" id="IPR003772">
    <property type="entry name" value="YceD"/>
</dbReference>
<accession>A0A2U1M6J3</accession>
<dbReference type="Pfam" id="PF02620">
    <property type="entry name" value="YceD"/>
    <property type="match status" value="1"/>
</dbReference>
<dbReference type="Proteomes" id="UP000245207">
    <property type="component" value="Unassembled WGS sequence"/>
</dbReference>
<proteinExistence type="predicted"/>
<dbReference type="OrthoDB" id="1912778at2759"/>
<dbReference type="STRING" id="35608.A0A2U1M6J3"/>
<organism evidence="1 2">
    <name type="scientific">Artemisia annua</name>
    <name type="common">Sweet wormwood</name>
    <dbReference type="NCBI Taxonomy" id="35608"/>
    <lineage>
        <taxon>Eukaryota</taxon>
        <taxon>Viridiplantae</taxon>
        <taxon>Streptophyta</taxon>
        <taxon>Embryophyta</taxon>
        <taxon>Tracheophyta</taxon>
        <taxon>Spermatophyta</taxon>
        <taxon>Magnoliopsida</taxon>
        <taxon>eudicotyledons</taxon>
        <taxon>Gunneridae</taxon>
        <taxon>Pentapetalae</taxon>
        <taxon>asterids</taxon>
        <taxon>campanulids</taxon>
        <taxon>Asterales</taxon>
        <taxon>Asteraceae</taxon>
        <taxon>Asteroideae</taxon>
        <taxon>Anthemideae</taxon>
        <taxon>Artemisiinae</taxon>
        <taxon>Artemisia</taxon>
    </lineage>
</organism>
<gene>
    <name evidence="1" type="ORF">CTI12_AA416540</name>
</gene>
<comment type="caution">
    <text evidence="1">The sequence shown here is derived from an EMBL/GenBank/DDBJ whole genome shotgun (WGS) entry which is preliminary data.</text>
</comment>
<name>A0A2U1M6J3_ARTAN</name>
<dbReference type="PANTHER" id="PTHR37734">
    <property type="entry name" value="LARGE RIBOSOMAL RNA SUBUNIT ACCUMULATION PROTEIN YCED HOMOLOG 2, CHLOROPLASTIC"/>
    <property type="match status" value="1"/>
</dbReference>
<protein>
    <submittedName>
        <fullName evidence="1">Uncharacterized protein</fullName>
    </submittedName>
</protein>
<reference evidence="1 2" key="1">
    <citation type="journal article" date="2018" name="Mol. Plant">
        <title>The genome of Artemisia annua provides insight into the evolution of Asteraceae family and artemisinin biosynthesis.</title>
        <authorList>
            <person name="Shen Q."/>
            <person name="Zhang L."/>
            <person name="Liao Z."/>
            <person name="Wang S."/>
            <person name="Yan T."/>
            <person name="Shi P."/>
            <person name="Liu M."/>
            <person name="Fu X."/>
            <person name="Pan Q."/>
            <person name="Wang Y."/>
            <person name="Lv Z."/>
            <person name="Lu X."/>
            <person name="Zhang F."/>
            <person name="Jiang W."/>
            <person name="Ma Y."/>
            <person name="Chen M."/>
            <person name="Hao X."/>
            <person name="Li L."/>
            <person name="Tang Y."/>
            <person name="Lv G."/>
            <person name="Zhou Y."/>
            <person name="Sun X."/>
            <person name="Brodelius P.E."/>
            <person name="Rose J.K.C."/>
            <person name="Tang K."/>
        </authorList>
    </citation>
    <scope>NUCLEOTIDE SEQUENCE [LARGE SCALE GENOMIC DNA]</scope>
    <source>
        <strain evidence="2">cv. Huhao1</strain>
        <tissue evidence="1">Leaf</tissue>
    </source>
</reference>
<dbReference type="AlphaFoldDB" id="A0A2U1M6J3"/>